<dbReference type="GO" id="GO:0006508">
    <property type="term" value="P:proteolysis"/>
    <property type="evidence" value="ECO:0007669"/>
    <property type="project" value="UniProtKB-KW"/>
</dbReference>
<evidence type="ECO:0000256" key="4">
    <source>
        <dbReference type="ARBA" id="ARBA00022670"/>
    </source>
</evidence>
<keyword evidence="5" id="KW-0833">Ubl conjugation pathway</keyword>
<evidence type="ECO:0000256" key="2">
    <source>
        <dbReference type="ARBA" id="ARBA00009085"/>
    </source>
</evidence>
<feature type="region of interest" description="Disordered" evidence="8">
    <location>
        <begin position="1"/>
        <end position="28"/>
    </location>
</feature>
<protein>
    <recommendedName>
        <fullName evidence="3">ubiquitinyl hydrolase 1</fullName>
        <ecNumber evidence="3">3.4.19.12</ecNumber>
    </recommendedName>
</protein>
<keyword evidence="7" id="KW-0788">Thiol protease</keyword>
<evidence type="ECO:0000256" key="7">
    <source>
        <dbReference type="ARBA" id="ARBA00022807"/>
    </source>
</evidence>
<dbReference type="InterPro" id="IPR029346">
    <property type="entry name" value="USP_C"/>
</dbReference>
<evidence type="ECO:0000256" key="1">
    <source>
        <dbReference type="ARBA" id="ARBA00000707"/>
    </source>
</evidence>
<evidence type="ECO:0000313" key="10">
    <source>
        <dbReference type="EMBL" id="VEL37913.1"/>
    </source>
</evidence>
<evidence type="ECO:0000313" key="11">
    <source>
        <dbReference type="Proteomes" id="UP000784294"/>
    </source>
</evidence>
<evidence type="ECO:0000256" key="3">
    <source>
        <dbReference type="ARBA" id="ARBA00012759"/>
    </source>
</evidence>
<sequence length="584" mass="62126">MPKCQSIRGHSKQPGWLAPKPGTLSSRQPVTPRLLLAETNTVSNTCVTENSTVSETSTAVSTTTVPPIIKPDSVLLPSLLDYYRDYSSRIYVEFVETTRYSHWSCPTNGSRVFLIDQTLLSGPSQSGLGSCPPLSNVGNIASVGKDGGSVQAPLLTSNHQQTNGLSFGDGRSTVPTDSWMYSFVLSLSLKASHANIIRCLAAYLNHPPDRLQLLRPPPAGCVTSPAGFILPGYHAKLPLQPPSFGSNFQQQQPQHGGLIPPRMLLDFFEHQTSTGQQLCPVPSNFEGNLKQLLFTPTSGSSIGTGAQSVANLIPTGQFGSPFCPRSGHILGANHTVGMGMGLSDNSATLHHTPQQPQCLGQTLGTSGLMNGITTAASVAANQNIQARLYFQRLSLSITELESLCQLRCSYVDSSRIQEEADLLLVVDKTATVAELLKVAREQLQGVGLLPRMVESQDHVASCCMAFSDAVSAHSPMFSSSSTSSAAAGQATFGNSNQSTALSDPITITGSSLFSAQITGSVATVSPTNTMTTSPSTASPSRSPASLTPPPGQTSSMDERVRLAYLPMCMIKYSSLSRFYKHVFR</sequence>
<evidence type="ECO:0000259" key="9">
    <source>
        <dbReference type="Pfam" id="PF14533"/>
    </source>
</evidence>
<evidence type="ECO:0000256" key="5">
    <source>
        <dbReference type="ARBA" id="ARBA00022786"/>
    </source>
</evidence>
<gene>
    <name evidence="10" type="ORF">PXEA_LOCUS31353</name>
</gene>
<comment type="caution">
    <text evidence="10">The sequence shown here is derived from an EMBL/GenBank/DDBJ whole genome shotgun (WGS) entry which is preliminary data.</text>
</comment>
<reference evidence="10" key="1">
    <citation type="submission" date="2018-11" db="EMBL/GenBank/DDBJ databases">
        <authorList>
            <consortium name="Pathogen Informatics"/>
        </authorList>
    </citation>
    <scope>NUCLEOTIDE SEQUENCE</scope>
</reference>
<dbReference type="Proteomes" id="UP000784294">
    <property type="component" value="Unassembled WGS sequence"/>
</dbReference>
<name>A0A3S5BSP6_9PLAT</name>
<dbReference type="EMBL" id="CAAALY010256330">
    <property type="protein sequence ID" value="VEL37913.1"/>
    <property type="molecule type" value="Genomic_DNA"/>
</dbReference>
<comment type="similarity">
    <text evidence="2">Belongs to the peptidase C19 family.</text>
</comment>
<feature type="domain" description="Ubiquitin carboxyl-terminal hydrolase C-terminal" evidence="9">
    <location>
        <begin position="387"/>
        <end position="444"/>
    </location>
</feature>
<feature type="region of interest" description="Disordered" evidence="8">
    <location>
        <begin position="524"/>
        <end position="557"/>
    </location>
</feature>
<keyword evidence="4" id="KW-0645">Protease</keyword>
<organism evidence="10 11">
    <name type="scientific">Protopolystoma xenopodis</name>
    <dbReference type="NCBI Taxonomy" id="117903"/>
    <lineage>
        <taxon>Eukaryota</taxon>
        <taxon>Metazoa</taxon>
        <taxon>Spiralia</taxon>
        <taxon>Lophotrochozoa</taxon>
        <taxon>Platyhelminthes</taxon>
        <taxon>Monogenea</taxon>
        <taxon>Polyopisthocotylea</taxon>
        <taxon>Polystomatidea</taxon>
        <taxon>Polystomatidae</taxon>
        <taxon>Protopolystoma</taxon>
    </lineage>
</organism>
<dbReference type="EC" id="3.4.19.12" evidence="3"/>
<dbReference type="AlphaFoldDB" id="A0A3S5BSP6"/>
<comment type="catalytic activity">
    <reaction evidence="1">
        <text>Thiol-dependent hydrolysis of ester, thioester, amide, peptide and isopeptide bonds formed by the C-terminal Gly of ubiquitin (a 76-residue protein attached to proteins as an intracellular targeting signal).</text>
        <dbReference type="EC" id="3.4.19.12"/>
    </reaction>
</comment>
<evidence type="ECO:0000256" key="8">
    <source>
        <dbReference type="SAM" id="MobiDB-lite"/>
    </source>
</evidence>
<evidence type="ECO:0000256" key="6">
    <source>
        <dbReference type="ARBA" id="ARBA00022801"/>
    </source>
</evidence>
<dbReference type="Pfam" id="PF14533">
    <property type="entry name" value="USP7_C2"/>
    <property type="match status" value="1"/>
</dbReference>
<keyword evidence="6" id="KW-0378">Hydrolase</keyword>
<dbReference type="GO" id="GO:0004843">
    <property type="term" value="F:cysteine-type deubiquitinase activity"/>
    <property type="evidence" value="ECO:0007669"/>
    <property type="project" value="UniProtKB-EC"/>
</dbReference>
<keyword evidence="11" id="KW-1185">Reference proteome</keyword>
<accession>A0A3S5BSP6</accession>
<proteinExistence type="inferred from homology"/>
<feature type="compositionally biased region" description="Low complexity" evidence="8">
    <location>
        <begin position="524"/>
        <end position="545"/>
    </location>
</feature>